<evidence type="ECO:0000313" key="2">
    <source>
        <dbReference type="Proteomes" id="UP000789366"/>
    </source>
</evidence>
<accession>A0ACA9KTS0</accession>
<dbReference type="EMBL" id="CAJVPW010001804">
    <property type="protein sequence ID" value="CAG8492360.1"/>
    <property type="molecule type" value="Genomic_DNA"/>
</dbReference>
<proteinExistence type="predicted"/>
<gene>
    <name evidence="1" type="ORF">SPELUC_LOCUS2615</name>
</gene>
<name>A0ACA9KTS0_9GLOM</name>
<reference evidence="1" key="1">
    <citation type="submission" date="2021-06" db="EMBL/GenBank/DDBJ databases">
        <authorList>
            <person name="Kallberg Y."/>
            <person name="Tangrot J."/>
            <person name="Rosling A."/>
        </authorList>
    </citation>
    <scope>NUCLEOTIDE SEQUENCE</scope>
    <source>
        <strain evidence="1">28 12/20/2015</strain>
    </source>
</reference>
<keyword evidence="2" id="KW-1185">Reference proteome</keyword>
<dbReference type="Proteomes" id="UP000789366">
    <property type="component" value="Unassembled WGS sequence"/>
</dbReference>
<evidence type="ECO:0000313" key="1">
    <source>
        <dbReference type="EMBL" id="CAG8492360.1"/>
    </source>
</evidence>
<protein>
    <submittedName>
        <fullName evidence="1">1038_t:CDS:1</fullName>
    </submittedName>
</protein>
<sequence>MSIYAPDHTSTSTSDDDNQKAIMELTVSRVRTALFQPLRSDDHNERAKQLDKIIDVVKNWAKDCCSDYDVNTIDVSSENQEPSPPSLVTIDSSKRSSISDGSIPVNHPASLNSSLIFTDDPPSGSVSSYAVSPSVDDSPNSSSIQRSDSIPRRSSVDQDIYDGNTEKVLNLIIFTILRMSIDCPFDDVRRTFTKFLIDLRAMGVQVPAPIYPYPSYFIPAEEIVTLKWTYEQSTPFSTTPSPPSNPSSADDRISSSNVSSTSSPNTFIGRQPEEPVKRLILETFARDGRISHLYRIFSYFPTFTEKYQASFRKIVEDMGPVKAASQHKCQYLVSLFKHDFINQNGDARWLEGLQYASEKIKSLAKLNTILAHKPWELRPSHIDDLIKGANNPNGYWKRSDVIHIILVMATFHSLSSFVMGCGIVPEYDTKGGNYMPSVLTPNLFGYDDSESSYGILDLDSSDGKIRPDVAAGLGVIIPIDSPAKTSSDLISNNDDDDHSSPNQQLNESSITSVTSVDDDDQCTLNTSQLIERLKCKRETLAFDNDENSRDIENIETEETSKHDSPNDTTAFLSRDKAETTANFMKKPITTQPPGAPITEDFSLFLDPTVEISYSDFPVEESSLFKLQEYCWEDHGVEMVSNPIPNVGELLDQEFSEIRDLTDYCLFRSYTKSNTDLDTTPLRQAIWFYVLRLFGLFKDDYSYKDLDLFLNNKFKSYIRKLCCTPEEITIDDWLDMGFEFSSEDKCHVNLIAIEARKQAELVYGLWNVMKWRSRDETE</sequence>
<comment type="caution">
    <text evidence="1">The sequence shown here is derived from an EMBL/GenBank/DDBJ whole genome shotgun (WGS) entry which is preliminary data.</text>
</comment>
<organism evidence="1 2">
    <name type="scientific">Cetraspora pellucida</name>
    <dbReference type="NCBI Taxonomy" id="1433469"/>
    <lineage>
        <taxon>Eukaryota</taxon>
        <taxon>Fungi</taxon>
        <taxon>Fungi incertae sedis</taxon>
        <taxon>Mucoromycota</taxon>
        <taxon>Glomeromycotina</taxon>
        <taxon>Glomeromycetes</taxon>
        <taxon>Diversisporales</taxon>
        <taxon>Gigasporaceae</taxon>
        <taxon>Cetraspora</taxon>
    </lineage>
</organism>